<evidence type="ECO:0000313" key="2">
    <source>
        <dbReference type="Proteomes" id="UP000078465"/>
    </source>
</evidence>
<sequence length="109" mass="12283">MGQDISYLLERMTIVGDLEVASFVPWIQRHAAKLGLSHTISHMSSMRIELEVAGPEELIDMMEMGCSLGPIDVWVERIDRTAISGERTLVRALAYFIRAYYLLNVANAK</sequence>
<reference evidence="1" key="1">
    <citation type="submission" date="2024-10" db="EMBL/GenBank/DDBJ databases">
        <title>Strain of Rhizobium-related bacteria isolated fromm roots of Vavilovia formosa.</title>
        <authorList>
            <person name="Kimeklis A."/>
            <person name="Afonin A."/>
        </authorList>
    </citation>
    <scope>NUCLEOTIDE SEQUENCE</scope>
    <source>
        <strain evidence="1">Vaf-46</strain>
    </source>
</reference>
<name>A0ACD5EIX1_9HYPH</name>
<gene>
    <name evidence="1" type="ORF">A4U53_008375</name>
</gene>
<organism evidence="1 2">
    <name type="scientific">Rhizobium ruizarguesonis</name>
    <dbReference type="NCBI Taxonomy" id="2081791"/>
    <lineage>
        <taxon>Bacteria</taxon>
        <taxon>Pseudomonadati</taxon>
        <taxon>Pseudomonadota</taxon>
        <taxon>Alphaproteobacteria</taxon>
        <taxon>Hyphomicrobiales</taxon>
        <taxon>Rhizobiaceae</taxon>
        <taxon>Rhizobium/Agrobacterium group</taxon>
        <taxon>Rhizobium</taxon>
    </lineage>
</organism>
<accession>A0ACD5EIX1</accession>
<dbReference type="Proteomes" id="UP000078465">
    <property type="component" value="Plasmid unnamed2"/>
</dbReference>
<keyword evidence="1" id="KW-0614">Plasmid</keyword>
<protein>
    <submittedName>
        <fullName evidence="1">Acylphosphatase</fullName>
    </submittedName>
</protein>
<evidence type="ECO:0000313" key="1">
    <source>
        <dbReference type="EMBL" id="XKM38925.1"/>
    </source>
</evidence>
<proteinExistence type="predicted"/>
<dbReference type="EMBL" id="CP171852">
    <property type="protein sequence ID" value="XKM38925.1"/>
    <property type="molecule type" value="Genomic_DNA"/>
</dbReference>
<geneLocation type="plasmid" evidence="1 2">
    <name>unnamed2</name>
</geneLocation>